<evidence type="ECO:0000256" key="4">
    <source>
        <dbReference type="ARBA" id="ARBA00023163"/>
    </source>
</evidence>
<dbReference type="InterPro" id="IPR009061">
    <property type="entry name" value="DNA-bd_dom_put_sf"/>
</dbReference>
<dbReference type="PROSITE" id="PS00552">
    <property type="entry name" value="HTH_MERR_1"/>
    <property type="match status" value="1"/>
</dbReference>
<organism evidence="6 7">
    <name type="scientific">Streptomyces uncialis</name>
    <dbReference type="NCBI Taxonomy" id="1048205"/>
    <lineage>
        <taxon>Bacteria</taxon>
        <taxon>Bacillati</taxon>
        <taxon>Actinomycetota</taxon>
        <taxon>Actinomycetes</taxon>
        <taxon>Kitasatosporales</taxon>
        <taxon>Streptomycetaceae</taxon>
        <taxon>Streptomyces</taxon>
    </lineage>
</organism>
<dbReference type="PANTHER" id="PTHR30204">
    <property type="entry name" value="REDOX-CYCLING DRUG-SENSING TRANSCRIPTIONAL ACTIVATOR SOXR"/>
    <property type="match status" value="1"/>
</dbReference>
<evidence type="ECO:0000313" key="6">
    <source>
        <dbReference type="EMBL" id="OKH90971.1"/>
    </source>
</evidence>
<evidence type="ECO:0000256" key="2">
    <source>
        <dbReference type="ARBA" id="ARBA00023015"/>
    </source>
</evidence>
<keyword evidence="1" id="KW-0678">Repressor</keyword>
<dbReference type="GO" id="GO:0003677">
    <property type="term" value="F:DNA binding"/>
    <property type="evidence" value="ECO:0007669"/>
    <property type="project" value="UniProtKB-KW"/>
</dbReference>
<dbReference type="PRINTS" id="PR00040">
    <property type="entry name" value="HTHMERR"/>
</dbReference>
<comment type="caution">
    <text evidence="6">The sequence shown here is derived from an EMBL/GenBank/DDBJ whole genome shotgun (WGS) entry which is preliminary data.</text>
</comment>
<sequence length="116" mass="12864">MLIGELARRTEVSKRSLRYYEAQGLLSAVRGVNGYREYDEESQATVRRVRTLLDAGLSTEVIRELLPCARGEGAGFAFELCGEVREVLGRELASTDARIDGLRRSREALAGYLSPV</sequence>
<dbReference type="EMBL" id="LFBV01000010">
    <property type="protein sequence ID" value="OKH90971.1"/>
    <property type="molecule type" value="Genomic_DNA"/>
</dbReference>
<dbReference type="InterPro" id="IPR047057">
    <property type="entry name" value="MerR_fam"/>
</dbReference>
<evidence type="ECO:0000259" key="5">
    <source>
        <dbReference type="PROSITE" id="PS50937"/>
    </source>
</evidence>
<dbReference type="Gene3D" id="1.10.1660.10">
    <property type="match status" value="1"/>
</dbReference>
<protein>
    <submittedName>
        <fullName evidence="6">MerR family transcriptional regulator</fullName>
    </submittedName>
</protein>
<keyword evidence="2" id="KW-0805">Transcription regulation</keyword>
<dbReference type="PROSITE" id="PS50937">
    <property type="entry name" value="HTH_MERR_2"/>
    <property type="match status" value="1"/>
</dbReference>
<keyword evidence="3" id="KW-0238">DNA-binding</keyword>
<keyword evidence="4" id="KW-0804">Transcription</keyword>
<dbReference type="STRING" id="1048205.AB852_31185"/>
<evidence type="ECO:0000313" key="7">
    <source>
        <dbReference type="Proteomes" id="UP000186455"/>
    </source>
</evidence>
<dbReference type="InterPro" id="IPR000551">
    <property type="entry name" value="MerR-type_HTH_dom"/>
</dbReference>
<proteinExistence type="predicted"/>
<accession>A0A1Q4UZF5</accession>
<gene>
    <name evidence="6" type="ORF">AB852_31185</name>
</gene>
<dbReference type="AlphaFoldDB" id="A0A1Q4UZF5"/>
<dbReference type="SUPFAM" id="SSF46955">
    <property type="entry name" value="Putative DNA-binding domain"/>
    <property type="match status" value="1"/>
</dbReference>
<dbReference type="SMART" id="SM00422">
    <property type="entry name" value="HTH_MERR"/>
    <property type="match status" value="1"/>
</dbReference>
<dbReference type="Pfam" id="PF13411">
    <property type="entry name" value="MerR_1"/>
    <property type="match status" value="1"/>
</dbReference>
<dbReference type="PANTHER" id="PTHR30204:SF69">
    <property type="entry name" value="MERR-FAMILY TRANSCRIPTIONAL REGULATOR"/>
    <property type="match status" value="1"/>
</dbReference>
<evidence type="ECO:0000256" key="1">
    <source>
        <dbReference type="ARBA" id="ARBA00022491"/>
    </source>
</evidence>
<evidence type="ECO:0000256" key="3">
    <source>
        <dbReference type="ARBA" id="ARBA00023125"/>
    </source>
</evidence>
<name>A0A1Q4UZF5_9ACTN</name>
<dbReference type="RefSeq" id="WP_073793644.1">
    <property type="nucleotide sequence ID" value="NZ_JBITDR010000003.1"/>
</dbReference>
<dbReference type="Proteomes" id="UP000186455">
    <property type="component" value="Unassembled WGS sequence"/>
</dbReference>
<keyword evidence="7" id="KW-1185">Reference proteome</keyword>
<reference evidence="6 7" key="1">
    <citation type="submission" date="2015-06" db="EMBL/GenBank/DDBJ databases">
        <title>Cloning and characterization of the uncialamcin biosynthetic gene cluster.</title>
        <authorList>
            <person name="Yan X."/>
            <person name="Huang T."/>
            <person name="Ge H."/>
            <person name="Shen B."/>
        </authorList>
    </citation>
    <scope>NUCLEOTIDE SEQUENCE [LARGE SCALE GENOMIC DNA]</scope>
    <source>
        <strain evidence="6 7">DCA2648</strain>
    </source>
</reference>
<dbReference type="GO" id="GO:0003700">
    <property type="term" value="F:DNA-binding transcription factor activity"/>
    <property type="evidence" value="ECO:0007669"/>
    <property type="project" value="InterPro"/>
</dbReference>
<feature type="domain" description="HTH merR-type" evidence="5">
    <location>
        <begin position="1"/>
        <end position="68"/>
    </location>
</feature>